<evidence type="ECO:0000256" key="4">
    <source>
        <dbReference type="ARBA" id="ARBA00023163"/>
    </source>
</evidence>
<dbReference type="NCBIfam" id="TIGR02985">
    <property type="entry name" value="Sig70_bacteroi1"/>
    <property type="match status" value="1"/>
</dbReference>
<evidence type="ECO:0000259" key="6">
    <source>
        <dbReference type="Pfam" id="PF08281"/>
    </source>
</evidence>
<evidence type="ECO:0000256" key="1">
    <source>
        <dbReference type="ARBA" id="ARBA00010641"/>
    </source>
</evidence>
<dbReference type="NCBIfam" id="TIGR02937">
    <property type="entry name" value="sigma70-ECF"/>
    <property type="match status" value="1"/>
</dbReference>
<evidence type="ECO:0000256" key="2">
    <source>
        <dbReference type="ARBA" id="ARBA00023015"/>
    </source>
</evidence>
<dbReference type="InterPro" id="IPR013324">
    <property type="entry name" value="RNA_pol_sigma_r3/r4-like"/>
</dbReference>
<dbReference type="Gene3D" id="1.10.1740.10">
    <property type="match status" value="1"/>
</dbReference>
<protein>
    <submittedName>
        <fullName evidence="7">RNA polymerase sigma-70 factor</fullName>
    </submittedName>
</protein>
<gene>
    <name evidence="7" type="ORF">EI290_03320</name>
</gene>
<dbReference type="GO" id="GO:0006352">
    <property type="term" value="P:DNA-templated transcription initiation"/>
    <property type="evidence" value="ECO:0007669"/>
    <property type="project" value="InterPro"/>
</dbReference>
<keyword evidence="8" id="KW-1185">Reference proteome</keyword>
<accession>A0A428JUH8</accession>
<dbReference type="AlphaFoldDB" id="A0A428JUH8"/>
<sequence length="229" mass="26188">MKILAPTTEDLLHRMATADDPQAFALFFTRFHSPLLGFAMRYVRGRELAEEVVSDVFLKVWHKRASLPTIQNISSYLYVAVKNQALNYLQKAENHPTQELEEVPAALQVEDMTPERTLLTQELYHEIQRAVQKLPPQCQTIFRLIREDGLKYREVADILELSVKTVEVQMGIAIKKISAELQHHLPQGRPGAGGGQRLAVWLGPLLPLAYWQLLARMLPARRPYFLRPA</sequence>
<dbReference type="SUPFAM" id="SSF88659">
    <property type="entry name" value="Sigma3 and sigma4 domains of RNA polymerase sigma factors"/>
    <property type="match status" value="1"/>
</dbReference>
<evidence type="ECO:0000313" key="8">
    <source>
        <dbReference type="Proteomes" id="UP000280066"/>
    </source>
</evidence>
<dbReference type="InterPro" id="IPR013325">
    <property type="entry name" value="RNA_pol_sigma_r2"/>
</dbReference>
<keyword evidence="4" id="KW-0804">Transcription</keyword>
<keyword evidence="3" id="KW-0731">Sigma factor</keyword>
<dbReference type="Pfam" id="PF04542">
    <property type="entry name" value="Sigma70_r2"/>
    <property type="match status" value="1"/>
</dbReference>
<dbReference type="InterPro" id="IPR007627">
    <property type="entry name" value="RNA_pol_sigma70_r2"/>
</dbReference>
<dbReference type="InterPro" id="IPR013249">
    <property type="entry name" value="RNA_pol_sigma70_r4_t2"/>
</dbReference>
<name>A0A428JUH8_9BACT</name>
<dbReference type="GO" id="GO:0016987">
    <property type="term" value="F:sigma factor activity"/>
    <property type="evidence" value="ECO:0007669"/>
    <property type="project" value="UniProtKB-KW"/>
</dbReference>
<feature type="domain" description="RNA polymerase sigma factor 70 region 4 type 2" evidence="6">
    <location>
        <begin position="125"/>
        <end position="176"/>
    </location>
</feature>
<dbReference type="EMBL" id="RWIS01000001">
    <property type="protein sequence ID" value="RSK37684.1"/>
    <property type="molecule type" value="Genomic_DNA"/>
</dbReference>
<reference evidence="7 8" key="1">
    <citation type="submission" date="2018-12" db="EMBL/GenBank/DDBJ databases">
        <authorList>
            <person name="Feng G."/>
            <person name="Zhu H."/>
        </authorList>
    </citation>
    <scope>NUCLEOTIDE SEQUENCE [LARGE SCALE GENOMIC DNA]</scope>
    <source>
        <strain evidence="7 8">9PBR-2</strain>
    </source>
</reference>
<dbReference type="InterPro" id="IPR039425">
    <property type="entry name" value="RNA_pol_sigma-70-like"/>
</dbReference>
<dbReference type="InterPro" id="IPR014327">
    <property type="entry name" value="RNA_pol_sigma70_bacteroid"/>
</dbReference>
<comment type="caution">
    <text evidence="7">The sequence shown here is derived from an EMBL/GenBank/DDBJ whole genome shotgun (WGS) entry which is preliminary data.</text>
</comment>
<dbReference type="RefSeq" id="WP_125426673.1">
    <property type="nucleotide sequence ID" value="NZ_RWIS01000001.1"/>
</dbReference>
<dbReference type="Gene3D" id="1.10.10.10">
    <property type="entry name" value="Winged helix-like DNA-binding domain superfamily/Winged helix DNA-binding domain"/>
    <property type="match status" value="1"/>
</dbReference>
<feature type="domain" description="RNA polymerase sigma-70 region 2" evidence="5">
    <location>
        <begin position="28"/>
        <end position="92"/>
    </location>
</feature>
<dbReference type="GO" id="GO:0003677">
    <property type="term" value="F:DNA binding"/>
    <property type="evidence" value="ECO:0007669"/>
    <property type="project" value="InterPro"/>
</dbReference>
<dbReference type="InterPro" id="IPR036388">
    <property type="entry name" value="WH-like_DNA-bd_sf"/>
</dbReference>
<dbReference type="InterPro" id="IPR014284">
    <property type="entry name" value="RNA_pol_sigma-70_dom"/>
</dbReference>
<dbReference type="Proteomes" id="UP000280066">
    <property type="component" value="Unassembled WGS sequence"/>
</dbReference>
<keyword evidence="2" id="KW-0805">Transcription regulation</keyword>
<dbReference type="OrthoDB" id="1524077at2"/>
<dbReference type="SUPFAM" id="SSF88946">
    <property type="entry name" value="Sigma2 domain of RNA polymerase sigma factors"/>
    <property type="match status" value="1"/>
</dbReference>
<evidence type="ECO:0000313" key="7">
    <source>
        <dbReference type="EMBL" id="RSK37684.1"/>
    </source>
</evidence>
<dbReference type="Pfam" id="PF08281">
    <property type="entry name" value="Sigma70_r4_2"/>
    <property type="match status" value="1"/>
</dbReference>
<organism evidence="7 8">
    <name type="scientific">Hymenobacter metallilatus</name>
    <dbReference type="NCBI Taxonomy" id="2493666"/>
    <lineage>
        <taxon>Bacteria</taxon>
        <taxon>Pseudomonadati</taxon>
        <taxon>Bacteroidota</taxon>
        <taxon>Cytophagia</taxon>
        <taxon>Cytophagales</taxon>
        <taxon>Hymenobacteraceae</taxon>
        <taxon>Hymenobacter</taxon>
    </lineage>
</organism>
<comment type="similarity">
    <text evidence="1">Belongs to the sigma-70 factor family. ECF subfamily.</text>
</comment>
<dbReference type="PANTHER" id="PTHR43133:SF46">
    <property type="entry name" value="RNA POLYMERASE SIGMA-70 FACTOR ECF SUBFAMILY"/>
    <property type="match status" value="1"/>
</dbReference>
<proteinExistence type="inferred from homology"/>
<dbReference type="PANTHER" id="PTHR43133">
    <property type="entry name" value="RNA POLYMERASE ECF-TYPE SIGMA FACTO"/>
    <property type="match status" value="1"/>
</dbReference>
<evidence type="ECO:0000256" key="3">
    <source>
        <dbReference type="ARBA" id="ARBA00023082"/>
    </source>
</evidence>
<evidence type="ECO:0000259" key="5">
    <source>
        <dbReference type="Pfam" id="PF04542"/>
    </source>
</evidence>